<gene>
    <name evidence="9" type="ORF">AB5I84_02535</name>
</gene>
<evidence type="ECO:0000313" key="9">
    <source>
        <dbReference type="EMBL" id="MEY1661020.1"/>
    </source>
</evidence>
<keyword evidence="10" id="KW-1185">Reference proteome</keyword>
<evidence type="ECO:0000313" key="10">
    <source>
        <dbReference type="Proteomes" id="UP001562065"/>
    </source>
</evidence>
<sequence>MKRWWAVMCLGWAVGATAAPLSMEDAWQRLLAEDEQLAAGAAAQQRAASMVDAHVSLLLPQIDLVGSVTHLEHPVELDALALDPLQRLADTPVGQALVNYVGGEDWFVTPVTRRNVVRSSLVALWPLYTGGKIKAAGELARLGQEEARALLAEMQRLRFVSLVAAYYGAVSADRVTDTLDTTANTLDEHARAARAREAQQQLAPLERMAIEVAYEEAALNARSAAQKRDNVLVALRSMVHEDGIVEPVSPLFIHRDVPPLAQLLAGLDDHPALAVLAAKRGQAQTLARASRGQYHPNVFLYGSHQVYQNNDFAKELTPDWYVGLGVRMPLLDRSGRRHTTQAADAAVDEAGHLYNATRRKLAVLLERQHNEVTQALSQFDSLAHSIGLAEEALHLQQRAFAEGLSRSIDVLDAQNAVTAARTRQQLAATRYVLALSELLTLAGRQDLFFEFMREGEPVL</sequence>
<name>A0ABV4AH91_9GAMM</name>
<keyword evidence="5" id="KW-0812">Transmembrane</keyword>
<dbReference type="Proteomes" id="UP001562065">
    <property type="component" value="Unassembled WGS sequence"/>
</dbReference>
<dbReference type="Pfam" id="PF02321">
    <property type="entry name" value="OEP"/>
    <property type="match status" value="1"/>
</dbReference>
<accession>A0ABV4AH91</accession>
<dbReference type="EMBL" id="JBGCUO010000001">
    <property type="protein sequence ID" value="MEY1661020.1"/>
    <property type="molecule type" value="Genomic_DNA"/>
</dbReference>
<evidence type="ECO:0000256" key="6">
    <source>
        <dbReference type="ARBA" id="ARBA00023136"/>
    </source>
</evidence>
<dbReference type="PANTHER" id="PTHR30026:SF5">
    <property type="entry name" value="ABC-TYPE EFFLUX SYSTEM SECRETIN COMPONENT"/>
    <property type="match status" value="1"/>
</dbReference>
<dbReference type="PANTHER" id="PTHR30026">
    <property type="entry name" value="OUTER MEMBRANE PROTEIN TOLC"/>
    <property type="match status" value="1"/>
</dbReference>
<protein>
    <submittedName>
        <fullName evidence="9">TolC family protein</fullName>
    </submittedName>
</protein>
<comment type="subcellular location">
    <subcellularLocation>
        <location evidence="1">Cell outer membrane</location>
    </subcellularLocation>
</comment>
<dbReference type="SUPFAM" id="SSF56954">
    <property type="entry name" value="Outer membrane efflux proteins (OEP)"/>
    <property type="match status" value="1"/>
</dbReference>
<feature type="signal peptide" evidence="8">
    <location>
        <begin position="1"/>
        <end position="18"/>
    </location>
</feature>
<evidence type="ECO:0000256" key="4">
    <source>
        <dbReference type="ARBA" id="ARBA00022452"/>
    </source>
</evidence>
<keyword evidence="8" id="KW-0732">Signal</keyword>
<evidence type="ECO:0000256" key="2">
    <source>
        <dbReference type="ARBA" id="ARBA00007613"/>
    </source>
</evidence>
<keyword evidence="4" id="KW-1134">Transmembrane beta strand</keyword>
<comment type="caution">
    <text evidence="9">The sequence shown here is derived from an EMBL/GenBank/DDBJ whole genome shotgun (WGS) entry which is preliminary data.</text>
</comment>
<evidence type="ECO:0000256" key="1">
    <source>
        <dbReference type="ARBA" id="ARBA00004442"/>
    </source>
</evidence>
<keyword evidence="7" id="KW-0998">Cell outer membrane</keyword>
<proteinExistence type="inferred from homology"/>
<dbReference type="InterPro" id="IPR003423">
    <property type="entry name" value="OMP_efflux"/>
</dbReference>
<comment type="similarity">
    <text evidence="2">Belongs to the outer membrane factor (OMF) (TC 1.B.17) family.</text>
</comment>
<keyword evidence="6" id="KW-0472">Membrane</keyword>
<dbReference type="RefSeq" id="WP_369454258.1">
    <property type="nucleotide sequence ID" value="NZ_JBGCUO010000001.1"/>
</dbReference>
<evidence type="ECO:0000256" key="5">
    <source>
        <dbReference type="ARBA" id="ARBA00022692"/>
    </source>
</evidence>
<keyword evidence="3" id="KW-0813">Transport</keyword>
<dbReference type="InterPro" id="IPR051906">
    <property type="entry name" value="TolC-like"/>
</dbReference>
<evidence type="ECO:0000256" key="3">
    <source>
        <dbReference type="ARBA" id="ARBA00022448"/>
    </source>
</evidence>
<dbReference type="Gene3D" id="1.20.1600.10">
    <property type="entry name" value="Outer membrane efflux proteins (OEP)"/>
    <property type="match status" value="1"/>
</dbReference>
<feature type="chain" id="PRO_5046004311" evidence="8">
    <location>
        <begin position="19"/>
        <end position="459"/>
    </location>
</feature>
<evidence type="ECO:0000256" key="8">
    <source>
        <dbReference type="SAM" id="SignalP"/>
    </source>
</evidence>
<organism evidence="9 10">
    <name type="scientific">Isoalcanivorax beigongshangi</name>
    <dbReference type="NCBI Taxonomy" id="3238810"/>
    <lineage>
        <taxon>Bacteria</taxon>
        <taxon>Pseudomonadati</taxon>
        <taxon>Pseudomonadota</taxon>
        <taxon>Gammaproteobacteria</taxon>
        <taxon>Oceanospirillales</taxon>
        <taxon>Alcanivoracaceae</taxon>
        <taxon>Isoalcanivorax</taxon>
    </lineage>
</organism>
<evidence type="ECO:0000256" key="7">
    <source>
        <dbReference type="ARBA" id="ARBA00023237"/>
    </source>
</evidence>
<reference evidence="9 10" key="1">
    <citation type="submission" date="2024-07" db="EMBL/GenBank/DDBJ databases">
        <authorList>
            <person name="Ren Q."/>
        </authorList>
    </citation>
    <scope>NUCLEOTIDE SEQUENCE [LARGE SCALE GENOMIC DNA]</scope>
    <source>
        <strain evidence="9 10">REN37</strain>
    </source>
</reference>